<name>A0A1Z5T7U0_HORWE</name>
<sequence>MAISHSAIIVCIIVGALAGVGMGWGITHRFWMARRGEDGTASTEAGAAAGHFEQAQYMREVRLRHQDNLAADYGAPVRPYNMAHDEKGFTGGRESAVESWYS</sequence>
<keyword evidence="1" id="KW-1133">Transmembrane helix</keyword>
<dbReference type="InParanoid" id="A0A1Z5T7U0"/>
<keyword evidence="1" id="KW-0812">Transmembrane</keyword>
<proteinExistence type="predicted"/>
<accession>A0A1Z5T7U0</accession>
<protein>
    <submittedName>
        <fullName evidence="2">Uncharacterized protein</fullName>
    </submittedName>
</protein>
<feature type="transmembrane region" description="Helical" evidence="1">
    <location>
        <begin position="6"/>
        <end position="26"/>
    </location>
</feature>
<gene>
    <name evidence="2" type="ORF">BTJ68_07574</name>
</gene>
<dbReference type="AlphaFoldDB" id="A0A1Z5T7U0"/>
<evidence type="ECO:0000313" key="2">
    <source>
        <dbReference type="EMBL" id="OTA32097.1"/>
    </source>
</evidence>
<evidence type="ECO:0000256" key="1">
    <source>
        <dbReference type="SAM" id="Phobius"/>
    </source>
</evidence>
<dbReference type="OrthoDB" id="3875690at2759"/>
<reference evidence="2 3" key="1">
    <citation type="submission" date="2017-01" db="EMBL/GenBank/DDBJ databases">
        <title>The recent genome duplication of the halophilic yeast Hortaea werneckii: insights from long-read sequencing.</title>
        <authorList>
            <person name="Sinha S."/>
            <person name="Flibotte S."/>
            <person name="Neira M."/>
            <person name="Lenassi M."/>
            <person name="Gostincar C."/>
            <person name="Stajich J.E."/>
            <person name="Nislow C.E."/>
        </authorList>
    </citation>
    <scope>NUCLEOTIDE SEQUENCE [LARGE SCALE GENOMIC DNA]</scope>
    <source>
        <strain evidence="2 3">EXF-2000</strain>
    </source>
</reference>
<dbReference type="Proteomes" id="UP000194280">
    <property type="component" value="Unassembled WGS sequence"/>
</dbReference>
<dbReference type="VEuPathDB" id="FungiDB:BTJ68_07574"/>
<keyword evidence="1" id="KW-0472">Membrane</keyword>
<comment type="caution">
    <text evidence="2">The sequence shown here is derived from an EMBL/GenBank/DDBJ whole genome shotgun (WGS) entry which is preliminary data.</text>
</comment>
<evidence type="ECO:0000313" key="3">
    <source>
        <dbReference type="Proteomes" id="UP000194280"/>
    </source>
</evidence>
<keyword evidence="3" id="KW-1185">Reference proteome</keyword>
<dbReference type="EMBL" id="MUNK01000100">
    <property type="protein sequence ID" value="OTA32097.1"/>
    <property type="molecule type" value="Genomic_DNA"/>
</dbReference>
<organism evidence="2 3">
    <name type="scientific">Hortaea werneckii EXF-2000</name>
    <dbReference type="NCBI Taxonomy" id="1157616"/>
    <lineage>
        <taxon>Eukaryota</taxon>
        <taxon>Fungi</taxon>
        <taxon>Dikarya</taxon>
        <taxon>Ascomycota</taxon>
        <taxon>Pezizomycotina</taxon>
        <taxon>Dothideomycetes</taxon>
        <taxon>Dothideomycetidae</taxon>
        <taxon>Mycosphaerellales</taxon>
        <taxon>Teratosphaeriaceae</taxon>
        <taxon>Hortaea</taxon>
    </lineage>
</organism>